<dbReference type="EMBL" id="OZ034817">
    <property type="protein sequence ID" value="CAL1380926.1"/>
    <property type="molecule type" value="Genomic_DNA"/>
</dbReference>
<name>A0AAV2E4R1_9ROSI</name>
<dbReference type="AlphaFoldDB" id="A0AAV2E4R1"/>
<keyword evidence="3" id="KW-1185">Reference proteome</keyword>
<evidence type="ECO:0000313" key="2">
    <source>
        <dbReference type="EMBL" id="CAL1380926.1"/>
    </source>
</evidence>
<sequence length="94" mass="10214">MKNHVTGELKDGPTLQNQSQDQAAPEVAEAVEAIVDKGKVVVDTEGSEPVGGVLMQNATPPVEVETHQDEDGFTVLAGRIKRKQFKGLGHMHWR</sequence>
<feature type="compositionally biased region" description="Basic and acidic residues" evidence="1">
    <location>
        <begin position="1"/>
        <end position="11"/>
    </location>
</feature>
<protein>
    <submittedName>
        <fullName evidence="2">Uncharacterized protein</fullName>
    </submittedName>
</protein>
<dbReference type="Proteomes" id="UP001497516">
    <property type="component" value="Chromosome 4"/>
</dbReference>
<evidence type="ECO:0000313" key="3">
    <source>
        <dbReference type="Proteomes" id="UP001497516"/>
    </source>
</evidence>
<organism evidence="2 3">
    <name type="scientific">Linum trigynum</name>
    <dbReference type="NCBI Taxonomy" id="586398"/>
    <lineage>
        <taxon>Eukaryota</taxon>
        <taxon>Viridiplantae</taxon>
        <taxon>Streptophyta</taxon>
        <taxon>Embryophyta</taxon>
        <taxon>Tracheophyta</taxon>
        <taxon>Spermatophyta</taxon>
        <taxon>Magnoliopsida</taxon>
        <taxon>eudicotyledons</taxon>
        <taxon>Gunneridae</taxon>
        <taxon>Pentapetalae</taxon>
        <taxon>rosids</taxon>
        <taxon>fabids</taxon>
        <taxon>Malpighiales</taxon>
        <taxon>Linaceae</taxon>
        <taxon>Linum</taxon>
    </lineage>
</organism>
<reference evidence="2 3" key="1">
    <citation type="submission" date="2024-04" db="EMBL/GenBank/DDBJ databases">
        <authorList>
            <person name="Fracassetti M."/>
        </authorList>
    </citation>
    <scope>NUCLEOTIDE SEQUENCE [LARGE SCALE GENOMIC DNA]</scope>
</reference>
<evidence type="ECO:0000256" key="1">
    <source>
        <dbReference type="SAM" id="MobiDB-lite"/>
    </source>
</evidence>
<gene>
    <name evidence="2" type="ORF">LTRI10_LOCUS22340</name>
</gene>
<proteinExistence type="predicted"/>
<feature type="region of interest" description="Disordered" evidence="1">
    <location>
        <begin position="1"/>
        <end position="27"/>
    </location>
</feature>
<accession>A0AAV2E4R1</accession>